<organism evidence="1 2">
    <name type="scientific">Alteromonas genovensis</name>
    <dbReference type="NCBI Taxonomy" id="471225"/>
    <lineage>
        <taxon>Bacteria</taxon>
        <taxon>Pseudomonadati</taxon>
        <taxon>Pseudomonadota</taxon>
        <taxon>Gammaproteobacteria</taxon>
        <taxon>Alteromonadales</taxon>
        <taxon>Alteromonadaceae</taxon>
        <taxon>Alteromonas/Salinimonas group</taxon>
        <taxon>Alteromonas</taxon>
    </lineage>
</organism>
<proteinExistence type="predicted"/>
<dbReference type="PANTHER" id="PTHR37827">
    <property type="entry name" value="TUDOR DOMAIN-CONTAINING PROTEIN"/>
    <property type="match status" value="1"/>
</dbReference>
<comment type="caution">
    <text evidence="1">The sequence shown here is derived from an EMBL/GenBank/DDBJ whole genome shotgun (WGS) entry which is preliminary data.</text>
</comment>
<gene>
    <name evidence="1" type="ORF">GTQ48_07455</name>
</gene>
<reference evidence="1 2" key="1">
    <citation type="submission" date="2020-01" db="EMBL/GenBank/DDBJ databases">
        <title>Genomes of bacteria type strains.</title>
        <authorList>
            <person name="Chen J."/>
            <person name="Zhu S."/>
            <person name="Yang J."/>
        </authorList>
    </citation>
    <scope>NUCLEOTIDE SEQUENCE [LARGE SCALE GENOMIC DNA]</scope>
    <source>
        <strain evidence="1 2">LMG 24078</strain>
    </source>
</reference>
<dbReference type="Proteomes" id="UP000471381">
    <property type="component" value="Unassembled WGS sequence"/>
</dbReference>
<keyword evidence="2" id="KW-1185">Reference proteome</keyword>
<evidence type="ECO:0000313" key="2">
    <source>
        <dbReference type="Proteomes" id="UP000471381"/>
    </source>
</evidence>
<name>A0A6N9TFT9_9ALTE</name>
<dbReference type="EMBL" id="JAAAWO010000004">
    <property type="protein sequence ID" value="NDW15352.1"/>
    <property type="molecule type" value="Genomic_DNA"/>
</dbReference>
<accession>A0A6N9TFT9</accession>
<dbReference type="PANTHER" id="PTHR37827:SF1">
    <property type="entry name" value="HNH DOMAIN-CONTAINING PROTEIN"/>
    <property type="match status" value="1"/>
</dbReference>
<evidence type="ECO:0000313" key="1">
    <source>
        <dbReference type="EMBL" id="NDW15352.1"/>
    </source>
</evidence>
<dbReference type="AlphaFoldDB" id="A0A6N9TFT9"/>
<evidence type="ECO:0008006" key="3">
    <source>
        <dbReference type="Google" id="ProtNLM"/>
    </source>
</evidence>
<protein>
    <recommendedName>
        <fullName evidence="3">HNH endonuclease</fullName>
    </recommendedName>
</protein>
<sequence length="112" mass="13120">MLRLSIGYLNNSEVVGVANTVGICPCCKRKTRLTYHHLIPKKMHRRQYFKKHYTKAERQEGVHVCRQCHSGIHRFYDEMTLAKNLCTLPLLLADEQLASFFSWVSKQRVKVD</sequence>